<accession>A0A6A0B2B4</accession>
<sequence>MNDPYETTETHLERLLGRALNSFDLPDDVVERLDSALAHDSSLHSSHHSAALHRSTYRHVYLLADGSSLTLWELAHNKGRDGARRHELYADEAEARLAFSRLRPAHEVRPDGAGGAGHPGGGGRTDAPGCTNAPGCAGCAGCVDGEPVGGLAAVLGAVPEHTGFGSPDMVLYDDLDADLELLGRLLAAPPVSPARSYVPDDSADHARRLLRRAENPDRPGEQTAELLRSAFAHHIGQAFGRHSPVDARDAAFTLYEHAFLLFDGTELSLWEVEHTATPDGRHMCEVYEDERTAREAMEVRARVR</sequence>
<keyword evidence="2" id="KW-1185">Reference proteome</keyword>
<dbReference type="RefSeq" id="WP_173267465.1">
    <property type="nucleotide sequence ID" value="NZ_BLLG01000031.1"/>
</dbReference>
<organism evidence="1 2">
    <name type="scientific">Streptomyces pacificus</name>
    <dbReference type="NCBI Taxonomy" id="2705029"/>
    <lineage>
        <taxon>Bacteria</taxon>
        <taxon>Bacillati</taxon>
        <taxon>Actinomycetota</taxon>
        <taxon>Actinomycetes</taxon>
        <taxon>Kitasatosporales</taxon>
        <taxon>Streptomycetaceae</taxon>
        <taxon>Streptomyces</taxon>
    </lineage>
</organism>
<evidence type="ECO:0000313" key="1">
    <source>
        <dbReference type="EMBL" id="GFH39449.1"/>
    </source>
</evidence>
<dbReference type="Pfam" id="PF19738">
    <property type="entry name" value="DUF6227"/>
    <property type="match status" value="1"/>
</dbReference>
<evidence type="ECO:0000313" key="2">
    <source>
        <dbReference type="Proteomes" id="UP000484988"/>
    </source>
</evidence>
<dbReference type="InterPro" id="IPR046195">
    <property type="entry name" value="DUF6227"/>
</dbReference>
<proteinExistence type="predicted"/>
<reference evidence="1 2" key="1">
    <citation type="submission" date="2020-02" db="EMBL/GenBank/DDBJ databases">
        <title>Whole Genome Shotgun Sequence of Streptomyces sp. strain CWH03.</title>
        <authorList>
            <person name="Dohra H."/>
            <person name="Kodani S."/>
            <person name="Yamamura H."/>
        </authorList>
    </citation>
    <scope>NUCLEOTIDE SEQUENCE [LARGE SCALE GENOMIC DNA]</scope>
    <source>
        <strain evidence="1 2">CWH03</strain>
    </source>
</reference>
<protein>
    <submittedName>
        <fullName evidence="1">Uncharacterized protein</fullName>
    </submittedName>
</protein>
<comment type="caution">
    <text evidence="1">The sequence shown here is derived from an EMBL/GenBank/DDBJ whole genome shotgun (WGS) entry which is preliminary data.</text>
</comment>
<dbReference type="EMBL" id="BLLG01000031">
    <property type="protein sequence ID" value="GFH39449.1"/>
    <property type="molecule type" value="Genomic_DNA"/>
</dbReference>
<name>A0A6A0B2B4_9ACTN</name>
<dbReference type="Proteomes" id="UP000484988">
    <property type="component" value="Unassembled WGS sequence"/>
</dbReference>
<gene>
    <name evidence="1" type="ORF">SCWH03_57160</name>
</gene>
<dbReference type="AlphaFoldDB" id="A0A6A0B2B4"/>